<dbReference type="InterPro" id="IPR005021">
    <property type="entry name" value="Terminase_largesu-like"/>
</dbReference>
<dbReference type="Proteomes" id="UP000267137">
    <property type="component" value="Unassembled WGS sequence"/>
</dbReference>
<feature type="domain" description="Terminase large subunit-like endonuclease" evidence="2">
    <location>
        <begin position="267"/>
        <end position="564"/>
    </location>
</feature>
<dbReference type="InterPro" id="IPR046462">
    <property type="entry name" value="TerL_nuclease"/>
</dbReference>
<dbReference type="PANTHER" id="PTHR41287:SF1">
    <property type="entry name" value="PROTEIN YMFN"/>
    <property type="match status" value="1"/>
</dbReference>
<dbReference type="InterPro" id="IPR027417">
    <property type="entry name" value="P-loop_NTPase"/>
</dbReference>
<reference evidence="3 4" key="1">
    <citation type="submission" date="2018-11" db="EMBL/GenBank/DDBJ databases">
        <title>Species Designations Belie Phenotypic and Genotypic Heterogeneity in Oral Streptococci.</title>
        <authorList>
            <person name="Velsko I."/>
        </authorList>
    </citation>
    <scope>NUCLEOTIDE SEQUENCE [LARGE SCALE GENOMIC DNA]</scope>
    <source>
        <strain evidence="3 4">KLC02</strain>
    </source>
</reference>
<evidence type="ECO:0000313" key="4">
    <source>
        <dbReference type="Proteomes" id="UP000267137"/>
    </source>
</evidence>
<comment type="caution">
    <text evidence="3">The sequence shown here is derived from an EMBL/GenBank/DDBJ whole genome shotgun (WGS) entry which is preliminary data.</text>
</comment>
<dbReference type="Pfam" id="PF03354">
    <property type="entry name" value="TerL_ATPase"/>
    <property type="match status" value="1"/>
</dbReference>
<accession>A0AAE8FZZ8</accession>
<dbReference type="AlphaFoldDB" id="A0AAE8FZZ8"/>
<gene>
    <name evidence="3" type="ORF">D8827_05775</name>
</gene>
<feature type="domain" description="Terminase large subunit-like ATPase" evidence="1">
    <location>
        <begin position="82"/>
        <end position="260"/>
    </location>
</feature>
<dbReference type="RefSeq" id="WP_125442447.1">
    <property type="nucleotide sequence ID" value="NZ_RJOO01000003.1"/>
</dbReference>
<dbReference type="Gene3D" id="3.40.50.300">
    <property type="entry name" value="P-loop containing nucleotide triphosphate hydrolases"/>
    <property type="match status" value="1"/>
</dbReference>
<evidence type="ECO:0000259" key="1">
    <source>
        <dbReference type="Pfam" id="PF03354"/>
    </source>
</evidence>
<dbReference type="EMBL" id="RJOO01000003">
    <property type="protein sequence ID" value="RSJ23161.1"/>
    <property type="molecule type" value="Genomic_DNA"/>
</dbReference>
<organism evidence="3 4">
    <name type="scientific">Streptococcus intermedius</name>
    <dbReference type="NCBI Taxonomy" id="1338"/>
    <lineage>
        <taxon>Bacteria</taxon>
        <taxon>Bacillati</taxon>
        <taxon>Bacillota</taxon>
        <taxon>Bacilli</taxon>
        <taxon>Lactobacillales</taxon>
        <taxon>Streptococcaceae</taxon>
        <taxon>Streptococcus</taxon>
        <taxon>Streptococcus anginosus group</taxon>
    </lineage>
</organism>
<dbReference type="GO" id="GO:0004519">
    <property type="term" value="F:endonuclease activity"/>
    <property type="evidence" value="ECO:0007669"/>
    <property type="project" value="InterPro"/>
</dbReference>
<dbReference type="InterPro" id="IPR046461">
    <property type="entry name" value="TerL_ATPase"/>
</dbReference>
<dbReference type="Pfam" id="PF20441">
    <property type="entry name" value="TerL_nuclease"/>
    <property type="match status" value="1"/>
</dbReference>
<name>A0AAE8FZZ8_STRIT</name>
<dbReference type="PANTHER" id="PTHR41287">
    <property type="match status" value="1"/>
</dbReference>
<sequence length="568" mass="65028">MVTNLERAKIYATNVISGEIVACEETRLACQRFITDLENPDYYIDTDIVDFVVEFIQTCIVHQQGDDKFGASIREKPLILQDWQHFIVVNLFGFYHVGTGVRRFKEALIMLARKNGKTAFTAALTITMSLMDRMSGSKAYVVANSIKQALEAFGFMKFNMERWQDKNIRFKDNNAEHSITGNFGSEGAFYINALANDESRLDSLNGNVIIIDEAHTMRNSKKYGLMKKTMSAYTNKLLFIISTAGDIPNGFLANRVKYCQKVLKGTVKDEALFMFICKADQNSEGEVVDYTSDEVLMQANPSVGVTVSLEDLREEALQAMNDPQTRNEFLNKTLNIFTNSMNAYFNVDEFIASDEDYDWSLEELSQLPIKWFGGADLSKLHDLTAASLYGFYKTNDGKVIDITISHAFFPIVNAHKKANEDSIPLFGWKDDGWLTMSNTPTVLYDDVVNWFLKMRRMGFSIPKVGFDRKFGREFYLKMRKAGIKVVDMPQYFWRKSEGFRRIEMKAKNKEFYYCHNEAFEYCVGNVRAIEKTDDMIQYEKLDGDGGHQRIDLFDATVFAACMALEELR</sequence>
<protein>
    <submittedName>
        <fullName evidence="3">Phage Terminase</fullName>
    </submittedName>
</protein>
<evidence type="ECO:0000313" key="3">
    <source>
        <dbReference type="EMBL" id="RSJ23161.1"/>
    </source>
</evidence>
<proteinExistence type="predicted"/>
<evidence type="ECO:0000259" key="2">
    <source>
        <dbReference type="Pfam" id="PF20441"/>
    </source>
</evidence>